<dbReference type="InterPro" id="IPR001199">
    <property type="entry name" value="Cyt_B5-like_heme/steroid-bd"/>
</dbReference>
<keyword evidence="1" id="KW-0349">Heme</keyword>
<comment type="similarity">
    <text evidence="4">Belongs to the cytochrome b5 family.</text>
</comment>
<protein>
    <recommendedName>
        <fullName evidence="10">Cytochrome b5</fullName>
    </recommendedName>
</protein>
<proteinExistence type="inferred from homology"/>
<dbReference type="SUPFAM" id="SSF82199">
    <property type="entry name" value="SET domain"/>
    <property type="match status" value="1"/>
</dbReference>
<dbReference type="AlphaFoldDB" id="A0A813AHN5"/>
<dbReference type="InterPro" id="IPR018506">
    <property type="entry name" value="Cyt_B5_heme-BS"/>
</dbReference>
<dbReference type="EMBL" id="CAJNJA010059896">
    <property type="protein sequence ID" value="CAE7868923.1"/>
    <property type="molecule type" value="Genomic_DNA"/>
</dbReference>
<dbReference type="GO" id="GO:0020037">
    <property type="term" value="F:heme binding"/>
    <property type="evidence" value="ECO:0007669"/>
    <property type="project" value="InterPro"/>
</dbReference>
<keyword evidence="9" id="KW-1185">Reference proteome</keyword>
<dbReference type="SMART" id="SM00317">
    <property type="entry name" value="SET"/>
    <property type="match status" value="1"/>
</dbReference>
<feature type="region of interest" description="Disordered" evidence="5">
    <location>
        <begin position="532"/>
        <end position="551"/>
    </location>
</feature>
<dbReference type="InterPro" id="IPR001214">
    <property type="entry name" value="SET_dom"/>
</dbReference>
<reference evidence="8" key="1">
    <citation type="submission" date="2021-02" db="EMBL/GenBank/DDBJ databases">
        <authorList>
            <person name="Dougan E. K."/>
            <person name="Rhodes N."/>
            <person name="Thang M."/>
            <person name="Chan C."/>
        </authorList>
    </citation>
    <scope>NUCLEOTIDE SEQUENCE</scope>
</reference>
<dbReference type="InterPro" id="IPR036400">
    <property type="entry name" value="Cyt_B5-like_heme/steroid_sf"/>
</dbReference>
<feature type="non-terminal residue" evidence="8">
    <location>
        <position position="714"/>
    </location>
</feature>
<sequence>MVDGDVQITGEVDGLRSVDVQIDSRGVAIDFAPPSREAKSRPLVVLADGKEGEFLPWAEEVHRCSSTDEENQKEDEDAGAAGKTWERAASRIHRQATRRGVRVGTPLARREDGKPVKGHSVFTLHPRRKGDLVLCYRGQVLRRRCLLKGSRAQRFHFAMDAEWAMDGGTGGPRPYAAHVAAFLNSPAGCLDESGATLQANLRVRIDPSQGLGPHAVQLLAARDIEAGEELCFDYGDSHQLDDLSSDSDDEDPVWLALSKLMASDGDAKTSPRNKRGLPAKPSDSNPDPVPATVNAVAFRTIFTKMDFVERIRDVRYKGKCPRILSAEETLLINSFYLRFSQKARQHGIKVTSPVCSQWTQKYRPEAPPEKRSYEWYFPETGERLHLGLHDAKEEEDLWIFLRQLTGLEDLEAAKAFAWSNAGNSGLEAFCKEDVHLLTGALVRWSEKARMQGLLSSTRLKSVGQDGKQLEFLLSNNETLWLSVDDMSPEQDIWVFLLDLSRVPMESLVPAEPAEETDPWQDGSWKRLAKEMWERKPEEQEQPKKEEAKQNWWEDKDWHGQKYRDRDTGGWGRNGNQRWDNWDNHRRGALAQLLGTVRGLSGDVKRKSLLCPLMPQVQLCVLDRAGKGSKELEKNEDKTLTFREEDGLTKLVPLIPEPHADRKQELKKYTVAEVAKHNSRESIWVIIDGRVYDLTRYVDKHPGGHLMIENMAGKD</sequence>
<dbReference type="Gene3D" id="2.170.270.10">
    <property type="entry name" value="SET domain"/>
    <property type="match status" value="1"/>
</dbReference>
<evidence type="ECO:0000256" key="4">
    <source>
        <dbReference type="ARBA" id="ARBA00038168"/>
    </source>
</evidence>
<dbReference type="SUPFAM" id="SSF55856">
    <property type="entry name" value="Cytochrome b5-like heme/steroid binding domain"/>
    <property type="match status" value="1"/>
</dbReference>
<dbReference type="InterPro" id="IPR050668">
    <property type="entry name" value="Cytochrome_b5"/>
</dbReference>
<evidence type="ECO:0000256" key="3">
    <source>
        <dbReference type="ARBA" id="ARBA00023004"/>
    </source>
</evidence>
<dbReference type="Gene3D" id="3.10.120.10">
    <property type="entry name" value="Cytochrome b5-like heme/steroid binding domain"/>
    <property type="match status" value="1"/>
</dbReference>
<dbReference type="InterPro" id="IPR046341">
    <property type="entry name" value="SET_dom_sf"/>
</dbReference>
<evidence type="ECO:0000259" key="7">
    <source>
        <dbReference type="PROSITE" id="PS50280"/>
    </source>
</evidence>
<feature type="domain" description="SET" evidence="7">
    <location>
        <begin position="105"/>
        <end position="235"/>
    </location>
</feature>
<dbReference type="PROSITE" id="PS50255">
    <property type="entry name" value="CYTOCHROME_B5_2"/>
    <property type="match status" value="1"/>
</dbReference>
<dbReference type="SMART" id="SM01117">
    <property type="entry name" value="Cyt-b5"/>
    <property type="match status" value="1"/>
</dbReference>
<dbReference type="PROSITE" id="PS00191">
    <property type="entry name" value="CYTOCHROME_B5_1"/>
    <property type="match status" value="1"/>
</dbReference>
<dbReference type="PANTHER" id="PTHR19359">
    <property type="entry name" value="CYTOCHROME B5"/>
    <property type="match status" value="1"/>
</dbReference>
<feature type="domain" description="Cytochrome b5 heme-binding" evidence="6">
    <location>
        <begin position="665"/>
        <end position="714"/>
    </location>
</feature>
<feature type="compositionally biased region" description="Acidic residues" evidence="5">
    <location>
        <begin position="67"/>
        <end position="78"/>
    </location>
</feature>
<evidence type="ECO:0008006" key="10">
    <source>
        <dbReference type="Google" id="ProtNLM"/>
    </source>
</evidence>
<dbReference type="OrthoDB" id="412124at2759"/>
<evidence type="ECO:0000313" key="8">
    <source>
        <dbReference type="EMBL" id="CAE7868923.1"/>
    </source>
</evidence>
<evidence type="ECO:0000256" key="2">
    <source>
        <dbReference type="ARBA" id="ARBA00022723"/>
    </source>
</evidence>
<evidence type="ECO:0000259" key="6">
    <source>
        <dbReference type="PROSITE" id="PS50255"/>
    </source>
</evidence>
<keyword evidence="3" id="KW-0408">Iron</keyword>
<organism evidence="8 9">
    <name type="scientific">Symbiodinium necroappetens</name>
    <dbReference type="NCBI Taxonomy" id="1628268"/>
    <lineage>
        <taxon>Eukaryota</taxon>
        <taxon>Sar</taxon>
        <taxon>Alveolata</taxon>
        <taxon>Dinophyceae</taxon>
        <taxon>Suessiales</taxon>
        <taxon>Symbiodiniaceae</taxon>
        <taxon>Symbiodinium</taxon>
    </lineage>
</organism>
<evidence type="ECO:0000256" key="5">
    <source>
        <dbReference type="SAM" id="MobiDB-lite"/>
    </source>
</evidence>
<accession>A0A813AHN5</accession>
<dbReference type="Pfam" id="PF00173">
    <property type="entry name" value="Cyt-b5"/>
    <property type="match status" value="1"/>
</dbReference>
<dbReference type="GO" id="GO:0046872">
    <property type="term" value="F:metal ion binding"/>
    <property type="evidence" value="ECO:0007669"/>
    <property type="project" value="UniProtKB-KW"/>
</dbReference>
<feature type="region of interest" description="Disordered" evidence="5">
    <location>
        <begin position="63"/>
        <end position="83"/>
    </location>
</feature>
<keyword evidence="2" id="KW-0479">Metal-binding</keyword>
<dbReference type="Proteomes" id="UP000601435">
    <property type="component" value="Unassembled WGS sequence"/>
</dbReference>
<gene>
    <name evidence="8" type="ORF">SNEC2469_LOCUS27980</name>
</gene>
<comment type="caution">
    <text evidence="8">The sequence shown here is derived from an EMBL/GenBank/DDBJ whole genome shotgun (WGS) entry which is preliminary data.</text>
</comment>
<evidence type="ECO:0000313" key="9">
    <source>
        <dbReference type="Proteomes" id="UP000601435"/>
    </source>
</evidence>
<dbReference type="PROSITE" id="PS50280">
    <property type="entry name" value="SET"/>
    <property type="match status" value="1"/>
</dbReference>
<evidence type="ECO:0000256" key="1">
    <source>
        <dbReference type="ARBA" id="ARBA00022617"/>
    </source>
</evidence>
<name>A0A813AHN5_9DINO</name>
<feature type="region of interest" description="Disordered" evidence="5">
    <location>
        <begin position="264"/>
        <end position="290"/>
    </location>
</feature>
<dbReference type="GO" id="GO:0016020">
    <property type="term" value="C:membrane"/>
    <property type="evidence" value="ECO:0007669"/>
    <property type="project" value="TreeGrafter"/>
</dbReference>